<dbReference type="InterPro" id="IPR029063">
    <property type="entry name" value="SAM-dependent_MTases_sf"/>
</dbReference>
<dbReference type="InterPro" id="IPR010719">
    <property type="entry name" value="MnmM_MeTrfase"/>
</dbReference>
<organism evidence="1 2">
    <name type="scientific">Fructilactobacillus sanfranciscensis</name>
    <name type="common">Lactobacillus sanfranciscensis</name>
    <dbReference type="NCBI Taxonomy" id="1625"/>
    <lineage>
        <taxon>Bacteria</taxon>
        <taxon>Bacillati</taxon>
        <taxon>Bacillota</taxon>
        <taxon>Bacilli</taxon>
        <taxon>Lactobacillales</taxon>
        <taxon>Lactobacillaceae</taxon>
        <taxon>Fructilactobacillus</taxon>
    </lineage>
</organism>
<comment type="caution">
    <text evidence="1">The sequence shown here is derived from an EMBL/GenBank/DDBJ whole genome shotgun (WGS) entry which is preliminary data.</text>
</comment>
<sequence length="204" mass="23033">MKKQVNTTVIIKLRMVKILKLQSALNFSHTLLKEIVKPGDVVVDATAGKGNDTLFLAQLVGERGHVYSFDIQAQATQLTQRLVEQHQVEQQTTVINDGHENLTNYVKSPITASIFNLGYLPEGDHKIVTKPQTTLKSVQSMMKLLKPNGIIILVIYYGHPGGKQEKEQVLQFAKSIDQHQFNVLQYQFINQIHEPPILLALQKR</sequence>
<dbReference type="EMBL" id="QFCR01000004">
    <property type="protein sequence ID" value="TNK90789.1"/>
    <property type="molecule type" value="Genomic_DNA"/>
</dbReference>
<dbReference type="AlphaFoldDB" id="A0A5C4TJN1"/>
<dbReference type="Proteomes" id="UP000313312">
    <property type="component" value="Unassembled WGS sequence"/>
</dbReference>
<reference evidence="1 2" key="1">
    <citation type="submission" date="2018-05" db="EMBL/GenBank/DDBJ databases">
        <title>Lactobacillus sanfranciscensis Ah4 draft denome sequence.</title>
        <authorList>
            <person name="Zhang G."/>
        </authorList>
    </citation>
    <scope>NUCLEOTIDE SEQUENCE [LARGE SCALE GENOMIC DNA]</scope>
    <source>
        <strain evidence="1 2">Ah4</strain>
    </source>
</reference>
<keyword evidence="1" id="KW-0808">Transferase</keyword>
<accession>A0A5C4TJN1</accession>
<evidence type="ECO:0000313" key="2">
    <source>
        <dbReference type="Proteomes" id="UP000313312"/>
    </source>
</evidence>
<dbReference type="PANTHER" id="PTHR35276">
    <property type="entry name" value="S-ADENOSYL-L-METHIONINE-DEPENDENT METHYLTRANSFERASES SUPERFAMILY PROTEIN"/>
    <property type="match status" value="1"/>
</dbReference>
<dbReference type="GO" id="GO:0032259">
    <property type="term" value="P:methylation"/>
    <property type="evidence" value="ECO:0007669"/>
    <property type="project" value="UniProtKB-KW"/>
</dbReference>
<proteinExistence type="predicted"/>
<name>A0A5C4TJN1_FRUSA</name>
<dbReference type="CDD" id="cd02440">
    <property type="entry name" value="AdoMet_MTases"/>
    <property type="match status" value="1"/>
</dbReference>
<protein>
    <submittedName>
        <fullName evidence="1">Methyltransferase domain-containing protein</fullName>
    </submittedName>
</protein>
<dbReference type="GO" id="GO:0008168">
    <property type="term" value="F:methyltransferase activity"/>
    <property type="evidence" value="ECO:0007669"/>
    <property type="project" value="UniProtKB-KW"/>
</dbReference>
<dbReference type="PANTHER" id="PTHR35276:SF1">
    <property type="entry name" value="TRNA (MNM(5)S(2)U34)-METHYLTRANSFERASE, CHLOROPLASTIC"/>
    <property type="match status" value="1"/>
</dbReference>
<dbReference type="Gene3D" id="3.40.50.150">
    <property type="entry name" value="Vaccinia Virus protein VP39"/>
    <property type="match status" value="1"/>
</dbReference>
<keyword evidence="1" id="KW-0489">Methyltransferase</keyword>
<gene>
    <name evidence="1" type="ORF">DID87_02345</name>
</gene>
<evidence type="ECO:0000313" key="1">
    <source>
        <dbReference type="EMBL" id="TNK90789.1"/>
    </source>
</evidence>
<dbReference type="Pfam" id="PF06962">
    <property type="entry name" value="rRNA_methylase"/>
    <property type="match status" value="1"/>
</dbReference>
<dbReference type="SUPFAM" id="SSF53335">
    <property type="entry name" value="S-adenosyl-L-methionine-dependent methyltransferases"/>
    <property type="match status" value="1"/>
</dbReference>